<dbReference type="OrthoDB" id="1863886at2759"/>
<evidence type="ECO:0000256" key="6">
    <source>
        <dbReference type="ARBA" id="ARBA00023239"/>
    </source>
</evidence>
<dbReference type="InterPro" id="IPR006157">
    <property type="entry name" value="FolB_dom"/>
</dbReference>
<feature type="domain" description="Dihydroneopterin aldolase/epimerase" evidence="8">
    <location>
        <begin position="11"/>
        <end position="124"/>
    </location>
</feature>
<dbReference type="Pfam" id="PF02152">
    <property type="entry name" value="FolB"/>
    <property type="match status" value="1"/>
</dbReference>
<keyword evidence="6" id="KW-0456">Lyase</keyword>
<dbReference type="PANTHER" id="PTHR42844:SF1">
    <property type="entry name" value="DIHYDRONEOPTERIN ALDOLASE 1-RELATED"/>
    <property type="match status" value="1"/>
</dbReference>
<dbReference type="NCBIfam" id="TIGR00526">
    <property type="entry name" value="folB_dom"/>
    <property type="match status" value="1"/>
</dbReference>
<evidence type="ECO:0000313" key="9">
    <source>
        <dbReference type="EMBL" id="PTQ49340.1"/>
    </source>
</evidence>
<feature type="non-terminal residue" evidence="9">
    <location>
        <position position="1"/>
    </location>
</feature>
<dbReference type="InterPro" id="IPR006156">
    <property type="entry name" value="Dihydroneopterin_aldolase"/>
</dbReference>
<comment type="similarity">
    <text evidence="3">Belongs to the DHNA family.</text>
</comment>
<gene>
    <name evidence="9" type="ORF">MARPO_0003s0213</name>
</gene>
<dbReference type="OMA" id="GTSENDM"/>
<protein>
    <recommendedName>
        <fullName evidence="4">dihydroneopterin aldolase</fullName>
        <ecNumber evidence="4">4.1.2.25</ecNumber>
    </recommendedName>
    <alternativeName>
        <fullName evidence="7">7,8-dihydroneopterin aldolase</fullName>
    </alternativeName>
</protein>
<dbReference type="InterPro" id="IPR043133">
    <property type="entry name" value="GTP-CH-I_C/QueF"/>
</dbReference>
<dbReference type="PANTHER" id="PTHR42844">
    <property type="entry name" value="DIHYDRONEOPTERIN ALDOLASE 1-RELATED"/>
    <property type="match status" value="1"/>
</dbReference>
<evidence type="ECO:0000256" key="1">
    <source>
        <dbReference type="ARBA" id="ARBA00001353"/>
    </source>
</evidence>
<evidence type="ECO:0000256" key="7">
    <source>
        <dbReference type="ARBA" id="ARBA00032903"/>
    </source>
</evidence>
<sequence>VEILSRGPKLIGLAGMTFRRSVSSYKGGLKIGQKFLMDVDAWLELRTSNSFDDLNDSVNYADLSSVVEKIVEGPSSDLVVKVASEIAREVLVAHPLRTNVRVRVCKCTPPIPRFVDSQGVDIFRTSMDFVSRS</sequence>
<dbReference type="GO" id="GO:0046656">
    <property type="term" value="P:folic acid biosynthetic process"/>
    <property type="evidence" value="ECO:0007669"/>
    <property type="project" value="UniProtKB-KW"/>
</dbReference>
<evidence type="ECO:0000259" key="8">
    <source>
        <dbReference type="SMART" id="SM00905"/>
    </source>
</evidence>
<dbReference type="GO" id="GO:0005737">
    <property type="term" value="C:cytoplasm"/>
    <property type="evidence" value="ECO:0000318"/>
    <property type="project" value="GO_Central"/>
</dbReference>
<comment type="catalytic activity">
    <reaction evidence="1">
        <text>7,8-dihydroneopterin = 6-hydroxymethyl-7,8-dihydropterin + glycolaldehyde</text>
        <dbReference type="Rhea" id="RHEA:10540"/>
        <dbReference type="ChEBI" id="CHEBI:17001"/>
        <dbReference type="ChEBI" id="CHEBI:17071"/>
        <dbReference type="ChEBI" id="CHEBI:44841"/>
        <dbReference type="EC" id="4.1.2.25"/>
    </reaction>
</comment>
<dbReference type="EMBL" id="KZ772675">
    <property type="protein sequence ID" value="PTQ49340.1"/>
    <property type="molecule type" value="Genomic_DNA"/>
</dbReference>
<dbReference type="Proteomes" id="UP000244005">
    <property type="component" value="Unassembled WGS sequence"/>
</dbReference>
<comment type="pathway">
    <text evidence="2">Cofactor biosynthesis; tetrahydrofolate biosynthesis; 2-amino-4-hydroxy-6-hydroxymethyl-7,8-dihydropteridine diphosphate from 7,8-dihydroneopterin triphosphate: step 3/4.</text>
</comment>
<proteinExistence type="inferred from homology"/>
<evidence type="ECO:0000313" key="10">
    <source>
        <dbReference type="Proteomes" id="UP000244005"/>
    </source>
</evidence>
<dbReference type="AlphaFoldDB" id="A0A2R6XTD9"/>
<evidence type="ECO:0000256" key="3">
    <source>
        <dbReference type="ARBA" id="ARBA00005708"/>
    </source>
</evidence>
<keyword evidence="10" id="KW-1185">Reference proteome</keyword>
<reference evidence="10" key="1">
    <citation type="journal article" date="2017" name="Cell">
        <title>Insights into land plant evolution garnered from the Marchantia polymorpha genome.</title>
        <authorList>
            <person name="Bowman J.L."/>
            <person name="Kohchi T."/>
            <person name="Yamato K.T."/>
            <person name="Jenkins J."/>
            <person name="Shu S."/>
            <person name="Ishizaki K."/>
            <person name="Yamaoka S."/>
            <person name="Nishihama R."/>
            <person name="Nakamura Y."/>
            <person name="Berger F."/>
            <person name="Adam C."/>
            <person name="Aki S.S."/>
            <person name="Althoff F."/>
            <person name="Araki T."/>
            <person name="Arteaga-Vazquez M.A."/>
            <person name="Balasubrmanian S."/>
            <person name="Barry K."/>
            <person name="Bauer D."/>
            <person name="Boehm C.R."/>
            <person name="Briginshaw L."/>
            <person name="Caballero-Perez J."/>
            <person name="Catarino B."/>
            <person name="Chen F."/>
            <person name="Chiyoda S."/>
            <person name="Chovatia M."/>
            <person name="Davies K.M."/>
            <person name="Delmans M."/>
            <person name="Demura T."/>
            <person name="Dierschke T."/>
            <person name="Dolan L."/>
            <person name="Dorantes-Acosta A.E."/>
            <person name="Eklund D.M."/>
            <person name="Florent S.N."/>
            <person name="Flores-Sandoval E."/>
            <person name="Fujiyama A."/>
            <person name="Fukuzawa H."/>
            <person name="Galik B."/>
            <person name="Grimanelli D."/>
            <person name="Grimwood J."/>
            <person name="Grossniklaus U."/>
            <person name="Hamada T."/>
            <person name="Haseloff J."/>
            <person name="Hetherington A.J."/>
            <person name="Higo A."/>
            <person name="Hirakawa Y."/>
            <person name="Hundley H.N."/>
            <person name="Ikeda Y."/>
            <person name="Inoue K."/>
            <person name="Inoue S.I."/>
            <person name="Ishida S."/>
            <person name="Jia Q."/>
            <person name="Kakita M."/>
            <person name="Kanazawa T."/>
            <person name="Kawai Y."/>
            <person name="Kawashima T."/>
            <person name="Kennedy M."/>
            <person name="Kinose K."/>
            <person name="Kinoshita T."/>
            <person name="Kohara Y."/>
            <person name="Koide E."/>
            <person name="Komatsu K."/>
            <person name="Kopischke S."/>
            <person name="Kubo M."/>
            <person name="Kyozuka J."/>
            <person name="Lagercrantz U."/>
            <person name="Lin S.S."/>
            <person name="Lindquist E."/>
            <person name="Lipzen A.M."/>
            <person name="Lu C.W."/>
            <person name="De Luna E."/>
            <person name="Martienssen R.A."/>
            <person name="Minamino N."/>
            <person name="Mizutani M."/>
            <person name="Mizutani M."/>
            <person name="Mochizuki N."/>
            <person name="Monte I."/>
            <person name="Mosher R."/>
            <person name="Nagasaki H."/>
            <person name="Nakagami H."/>
            <person name="Naramoto S."/>
            <person name="Nishitani K."/>
            <person name="Ohtani M."/>
            <person name="Okamoto T."/>
            <person name="Okumura M."/>
            <person name="Phillips J."/>
            <person name="Pollak B."/>
            <person name="Reinders A."/>
            <person name="Rovekamp M."/>
            <person name="Sano R."/>
            <person name="Sawa S."/>
            <person name="Schmid M.W."/>
            <person name="Shirakawa M."/>
            <person name="Solano R."/>
            <person name="Spunde A."/>
            <person name="Suetsugu N."/>
            <person name="Sugano S."/>
            <person name="Sugiyama A."/>
            <person name="Sun R."/>
            <person name="Suzuki Y."/>
            <person name="Takenaka M."/>
            <person name="Takezawa D."/>
            <person name="Tomogane H."/>
            <person name="Tsuzuki M."/>
            <person name="Ueda T."/>
            <person name="Umeda M."/>
            <person name="Ward J.M."/>
            <person name="Watanabe Y."/>
            <person name="Yazaki K."/>
            <person name="Yokoyama R."/>
            <person name="Yoshitake Y."/>
            <person name="Yotsui I."/>
            <person name="Zachgo S."/>
            <person name="Schmutz J."/>
        </authorList>
    </citation>
    <scope>NUCLEOTIDE SEQUENCE [LARGE SCALE GENOMIC DNA]</scope>
    <source>
        <strain evidence="10">Tak-1</strain>
    </source>
</reference>
<evidence type="ECO:0000256" key="4">
    <source>
        <dbReference type="ARBA" id="ARBA00013043"/>
    </source>
</evidence>
<name>A0A2R6XTD9_MARPO</name>
<evidence type="ECO:0000256" key="2">
    <source>
        <dbReference type="ARBA" id="ARBA00005013"/>
    </source>
</evidence>
<dbReference type="EC" id="4.1.2.25" evidence="4"/>
<keyword evidence="5" id="KW-0289">Folate biosynthesis</keyword>
<organism evidence="9 10">
    <name type="scientific">Marchantia polymorpha</name>
    <name type="common">Common liverwort</name>
    <name type="synonym">Marchantia aquatica</name>
    <dbReference type="NCBI Taxonomy" id="3197"/>
    <lineage>
        <taxon>Eukaryota</taxon>
        <taxon>Viridiplantae</taxon>
        <taxon>Streptophyta</taxon>
        <taxon>Embryophyta</taxon>
        <taxon>Marchantiophyta</taxon>
        <taxon>Marchantiopsida</taxon>
        <taxon>Marchantiidae</taxon>
        <taxon>Marchantiales</taxon>
        <taxon>Marchantiaceae</taxon>
        <taxon>Marchantia</taxon>
    </lineage>
</organism>
<dbReference type="SMART" id="SM00905">
    <property type="entry name" value="FolB"/>
    <property type="match status" value="1"/>
</dbReference>
<dbReference type="Gene3D" id="3.30.1130.10">
    <property type="match status" value="1"/>
</dbReference>
<dbReference type="GO" id="GO:0004150">
    <property type="term" value="F:dihydroneopterin aldolase activity"/>
    <property type="evidence" value="ECO:0000318"/>
    <property type="project" value="GO_Central"/>
</dbReference>
<accession>A0A2R6XTD9</accession>
<dbReference type="SUPFAM" id="SSF55620">
    <property type="entry name" value="Tetrahydrobiopterin biosynthesis enzymes-like"/>
    <property type="match status" value="1"/>
</dbReference>
<evidence type="ECO:0000256" key="5">
    <source>
        <dbReference type="ARBA" id="ARBA00022909"/>
    </source>
</evidence>